<dbReference type="SUPFAM" id="SSF48371">
    <property type="entry name" value="ARM repeat"/>
    <property type="match status" value="1"/>
</dbReference>
<dbReference type="OrthoDB" id="10262360at2759"/>
<keyword evidence="1" id="KW-0677">Repeat</keyword>
<name>A0A2I0T6Q3_LIMLA</name>
<dbReference type="GO" id="GO:0030307">
    <property type="term" value="P:positive regulation of cell growth"/>
    <property type="evidence" value="ECO:0007669"/>
    <property type="project" value="TreeGrafter"/>
</dbReference>
<dbReference type="PANTHER" id="PTHR12848:SF16">
    <property type="entry name" value="REGULATORY-ASSOCIATED PROTEIN OF MTOR"/>
    <property type="match status" value="1"/>
</dbReference>
<dbReference type="InterPro" id="IPR011989">
    <property type="entry name" value="ARM-like"/>
</dbReference>
<dbReference type="GO" id="GO:0038202">
    <property type="term" value="P:TORC1 signaling"/>
    <property type="evidence" value="ECO:0007669"/>
    <property type="project" value="TreeGrafter"/>
</dbReference>
<evidence type="ECO:0000256" key="1">
    <source>
        <dbReference type="ARBA" id="ARBA00022737"/>
    </source>
</evidence>
<dbReference type="InterPro" id="IPR000357">
    <property type="entry name" value="HEAT"/>
</dbReference>
<proteinExistence type="predicted"/>
<reference evidence="3" key="2">
    <citation type="submission" date="2017-12" db="EMBL/GenBank/DDBJ databases">
        <title>Genome sequence of the Bar-tailed Godwit (Limosa lapponica baueri).</title>
        <authorList>
            <person name="Lima N.C.B."/>
            <person name="Parody-Merino A.M."/>
            <person name="Battley P.F."/>
            <person name="Fidler A.E."/>
            <person name="Prosdocimi F."/>
        </authorList>
    </citation>
    <scope>NUCLEOTIDE SEQUENCE [LARGE SCALE GENOMIC DNA]</scope>
</reference>
<protein>
    <submittedName>
        <fullName evidence="2">Uncharacterized protein</fullName>
    </submittedName>
</protein>
<dbReference type="EMBL" id="KZ516981">
    <property type="protein sequence ID" value="PKU29474.1"/>
    <property type="molecule type" value="Genomic_DNA"/>
</dbReference>
<dbReference type="GO" id="GO:0031931">
    <property type="term" value="C:TORC1 complex"/>
    <property type="evidence" value="ECO:0007669"/>
    <property type="project" value="InterPro"/>
</dbReference>
<dbReference type="Gene3D" id="1.25.10.10">
    <property type="entry name" value="Leucine-rich Repeat Variant"/>
    <property type="match status" value="1"/>
</dbReference>
<dbReference type="GO" id="GO:0005737">
    <property type="term" value="C:cytoplasm"/>
    <property type="evidence" value="ECO:0007669"/>
    <property type="project" value="TreeGrafter"/>
</dbReference>
<dbReference type="GO" id="GO:0009267">
    <property type="term" value="P:cellular response to starvation"/>
    <property type="evidence" value="ECO:0007669"/>
    <property type="project" value="TreeGrafter"/>
</dbReference>
<dbReference type="InterPro" id="IPR016024">
    <property type="entry name" value="ARM-type_fold"/>
</dbReference>
<evidence type="ECO:0000313" key="3">
    <source>
        <dbReference type="Proteomes" id="UP000233556"/>
    </source>
</evidence>
<sequence>MTAFILAVIVNNYTTGQEACLQGNLIAICLEQLNDPHPLLRQWVAICLGRIWQNFDSARWCGVRDSAHEKLYSLLSDPIPEELVVALSHLVVQYESNFCTVALQFMEEEKNYPLPSPAATDITYVGNLEG</sequence>
<dbReference type="InterPro" id="IPR004083">
    <property type="entry name" value="Raptor"/>
</dbReference>
<evidence type="ECO:0000313" key="2">
    <source>
        <dbReference type="EMBL" id="PKU29474.1"/>
    </source>
</evidence>
<organism evidence="2 3">
    <name type="scientific">Limosa lapponica baueri</name>
    <dbReference type="NCBI Taxonomy" id="1758121"/>
    <lineage>
        <taxon>Eukaryota</taxon>
        <taxon>Metazoa</taxon>
        <taxon>Chordata</taxon>
        <taxon>Craniata</taxon>
        <taxon>Vertebrata</taxon>
        <taxon>Euteleostomi</taxon>
        <taxon>Archelosauria</taxon>
        <taxon>Archosauria</taxon>
        <taxon>Dinosauria</taxon>
        <taxon>Saurischia</taxon>
        <taxon>Theropoda</taxon>
        <taxon>Coelurosauria</taxon>
        <taxon>Aves</taxon>
        <taxon>Neognathae</taxon>
        <taxon>Neoaves</taxon>
        <taxon>Charadriiformes</taxon>
        <taxon>Scolopacidae</taxon>
        <taxon>Limosa</taxon>
    </lineage>
</organism>
<dbReference type="PANTHER" id="PTHR12848">
    <property type="entry name" value="REGULATORY-ASSOCIATED PROTEIN OF MTOR"/>
    <property type="match status" value="1"/>
</dbReference>
<dbReference type="GO" id="GO:0010506">
    <property type="term" value="P:regulation of autophagy"/>
    <property type="evidence" value="ECO:0007669"/>
    <property type="project" value="TreeGrafter"/>
</dbReference>
<gene>
    <name evidence="2" type="ORF">llap_20222</name>
</gene>
<reference evidence="3" key="1">
    <citation type="submission" date="2017-11" db="EMBL/GenBank/DDBJ databases">
        <authorList>
            <person name="Lima N.C."/>
            <person name="Parody-Merino A.M."/>
            <person name="Battley P.F."/>
            <person name="Fidler A.E."/>
            <person name="Prosdocimi F."/>
        </authorList>
    </citation>
    <scope>NUCLEOTIDE SEQUENCE [LARGE SCALE GENOMIC DNA]</scope>
</reference>
<dbReference type="Proteomes" id="UP000233556">
    <property type="component" value="Unassembled WGS sequence"/>
</dbReference>
<dbReference type="GO" id="GO:0071230">
    <property type="term" value="P:cellular response to amino acid stimulus"/>
    <property type="evidence" value="ECO:0007669"/>
    <property type="project" value="TreeGrafter"/>
</dbReference>
<dbReference type="Pfam" id="PF02985">
    <property type="entry name" value="HEAT"/>
    <property type="match status" value="1"/>
</dbReference>
<keyword evidence="3" id="KW-1185">Reference proteome</keyword>
<dbReference type="GO" id="GO:0030674">
    <property type="term" value="F:protein-macromolecule adaptor activity"/>
    <property type="evidence" value="ECO:0007669"/>
    <property type="project" value="TreeGrafter"/>
</dbReference>
<accession>A0A2I0T6Q3</accession>
<dbReference type="AlphaFoldDB" id="A0A2I0T6Q3"/>